<evidence type="ECO:0000313" key="2">
    <source>
        <dbReference type="EMBL" id="MDR9763747.1"/>
    </source>
</evidence>
<evidence type="ECO:0000256" key="1">
    <source>
        <dbReference type="SAM" id="MobiDB-lite"/>
    </source>
</evidence>
<organism evidence="2 3">
    <name type="scientific">Rhizobium redzepovicii</name>
    <dbReference type="NCBI Taxonomy" id="2867518"/>
    <lineage>
        <taxon>Bacteria</taxon>
        <taxon>Pseudomonadati</taxon>
        <taxon>Pseudomonadota</taxon>
        <taxon>Alphaproteobacteria</taxon>
        <taxon>Hyphomicrobiales</taxon>
        <taxon>Rhizobiaceae</taxon>
        <taxon>Rhizobium/Agrobacterium group</taxon>
        <taxon>Rhizobium</taxon>
    </lineage>
</organism>
<reference evidence="3" key="1">
    <citation type="submission" date="2023-07" db="EMBL/GenBank/DDBJ databases">
        <title>Genomic characterization of faba bean (Vicia faba) microsymbionts in Mexican soils.</title>
        <authorList>
            <person name="Rivera Orduna F.N."/>
            <person name="Guevara-Luna J."/>
            <person name="Yan J."/>
            <person name="Arroyo-Herrera I."/>
            <person name="Li Y."/>
            <person name="Vasquez-Murrieta M.S."/>
            <person name="Wang E.T."/>
        </authorList>
    </citation>
    <scope>NUCLEOTIDE SEQUENCE [LARGE SCALE GENOMIC DNA]</scope>
    <source>
        <strain evidence="3">CH6</strain>
    </source>
</reference>
<keyword evidence="3" id="KW-1185">Reference proteome</keyword>
<gene>
    <name evidence="2" type="ORF">RJJ37_29655</name>
</gene>
<name>A0AAW8P9N2_9HYPH</name>
<dbReference type="RefSeq" id="WP_310808699.1">
    <property type="nucleotide sequence ID" value="NZ_JAVLSH010000019.1"/>
</dbReference>
<sequence>MMVRHDGDDDDAHPLDEGGSTALPEEDERIARARKRTAAIIDDLHAALKNSGWQWHPDHIGEQVADEWYFGEYVQRAPIRRIHRGYLEPVLRVPLIERVPADVAYFLISLPGGNDYLDRDTDFGWHYHYLINRNTRTDVILCWDTRWTPSPAGGVRPIFVEKHGEGRYTTRGKPDRWGDTKRESMREACAPDLAAHPVTIFRCASDKSVPVWPRSAVLTPRPVPPNTVKRIGRKSK</sequence>
<feature type="region of interest" description="Disordered" evidence="1">
    <location>
        <begin position="1"/>
        <end position="27"/>
    </location>
</feature>
<proteinExistence type="predicted"/>
<evidence type="ECO:0000313" key="3">
    <source>
        <dbReference type="Proteomes" id="UP001269402"/>
    </source>
</evidence>
<accession>A0AAW8P9N2</accession>
<comment type="caution">
    <text evidence="2">The sequence shown here is derived from an EMBL/GenBank/DDBJ whole genome shotgun (WGS) entry which is preliminary data.</text>
</comment>
<dbReference type="AlphaFoldDB" id="A0AAW8P9N2"/>
<dbReference type="EMBL" id="JAVLSH010000019">
    <property type="protein sequence ID" value="MDR9763747.1"/>
    <property type="molecule type" value="Genomic_DNA"/>
</dbReference>
<protein>
    <submittedName>
        <fullName evidence="2">Uncharacterized protein</fullName>
    </submittedName>
</protein>
<dbReference type="Proteomes" id="UP001269402">
    <property type="component" value="Unassembled WGS sequence"/>
</dbReference>
<feature type="compositionally biased region" description="Basic and acidic residues" evidence="1">
    <location>
        <begin position="1"/>
        <end position="16"/>
    </location>
</feature>